<proteinExistence type="predicted"/>
<organism evidence="1 2">
    <name type="scientific">Knipowitschia caucasica</name>
    <name type="common">Caucasian dwarf goby</name>
    <name type="synonym">Pomatoschistus caucasicus</name>
    <dbReference type="NCBI Taxonomy" id="637954"/>
    <lineage>
        <taxon>Eukaryota</taxon>
        <taxon>Metazoa</taxon>
        <taxon>Chordata</taxon>
        <taxon>Craniata</taxon>
        <taxon>Vertebrata</taxon>
        <taxon>Euteleostomi</taxon>
        <taxon>Actinopterygii</taxon>
        <taxon>Neopterygii</taxon>
        <taxon>Teleostei</taxon>
        <taxon>Neoteleostei</taxon>
        <taxon>Acanthomorphata</taxon>
        <taxon>Gobiaria</taxon>
        <taxon>Gobiiformes</taxon>
        <taxon>Gobioidei</taxon>
        <taxon>Gobiidae</taxon>
        <taxon>Gobiinae</taxon>
        <taxon>Knipowitschia</taxon>
    </lineage>
</organism>
<dbReference type="Proteomes" id="UP001497482">
    <property type="component" value="Chromosome 11"/>
</dbReference>
<evidence type="ECO:0000313" key="2">
    <source>
        <dbReference type="Proteomes" id="UP001497482"/>
    </source>
</evidence>
<name>A0AAV2JEC8_KNICA</name>
<accession>A0AAV2JEC8</accession>
<sequence>MESRETDETKPEVDKEEICPLSEDVTVPATVDITEVMSLQIRGDSVYDLVLTVVKHLNHRLNKFLFGPQRTGLSRLFAATLSHPSALDVRPPPQLTFPAFGAPWPACQRQPLPLLCFRLRSLESVLEQLAHIEFMSTSLSGIPIPFLLRFPAFSVRYVSALTGNQQRGGEINNDRKDGEPSPALGSFGCPTLIEESAAWSCLLYFESNSLLQLNIWG</sequence>
<dbReference type="EMBL" id="OZ035833">
    <property type="protein sequence ID" value="CAL1574047.1"/>
    <property type="molecule type" value="Genomic_DNA"/>
</dbReference>
<keyword evidence="2" id="KW-1185">Reference proteome</keyword>
<evidence type="ECO:0000313" key="1">
    <source>
        <dbReference type="EMBL" id="CAL1574047.1"/>
    </source>
</evidence>
<protein>
    <submittedName>
        <fullName evidence="1">Uncharacterized protein</fullName>
    </submittedName>
</protein>
<dbReference type="AlphaFoldDB" id="A0AAV2JEC8"/>
<reference evidence="1 2" key="1">
    <citation type="submission" date="2024-04" db="EMBL/GenBank/DDBJ databases">
        <authorList>
            <person name="Waldvogel A.-M."/>
            <person name="Schoenle A."/>
        </authorList>
    </citation>
    <scope>NUCLEOTIDE SEQUENCE [LARGE SCALE GENOMIC DNA]</scope>
</reference>
<gene>
    <name evidence="1" type="ORF">KC01_LOCUS5822</name>
</gene>